<proteinExistence type="predicted"/>
<feature type="domain" description="HIRAN" evidence="3">
    <location>
        <begin position="135"/>
        <end position="207"/>
    </location>
</feature>
<dbReference type="Gene3D" id="3.30.70.2330">
    <property type="match status" value="1"/>
</dbReference>
<accession>A0ABT5WZ12</accession>
<comment type="caution">
    <text evidence="4">The sequence shown here is derived from an EMBL/GenBank/DDBJ whole genome shotgun (WGS) entry which is preliminary data.</text>
</comment>
<keyword evidence="5" id="KW-1185">Reference proteome</keyword>
<evidence type="ECO:0000256" key="2">
    <source>
        <dbReference type="ARBA" id="ARBA00022801"/>
    </source>
</evidence>
<dbReference type="RefSeq" id="WP_275470609.1">
    <property type="nucleotide sequence ID" value="NZ_JAPDSH010000001.1"/>
</dbReference>
<keyword evidence="1" id="KW-0479">Metal-binding</keyword>
<gene>
    <name evidence="4" type="ORF">OL233_01555</name>
</gene>
<evidence type="ECO:0000259" key="3">
    <source>
        <dbReference type="Pfam" id="PF08797"/>
    </source>
</evidence>
<sequence length="249" mass="29454">MRKKLCLLWQNRESRSWYHVADLTMRSSNSYIFEYTKAESEKSLDAALESGYRMHPAFPDRNKKYESSFLFSTFSRRLPSINREDQKLFFENIDKDNNEGNIEFQLLSETGGVLRSDNYEFVNPLEFNNNKINLDFYLRGWRHNNSSSDFLDSKKDKLILNSEPSNVYDSFAVEIYKNSIEPNNRIGYIPAFYSEFFTDVLNEGIEYNIKFEFNLEMPSRYKVVLNVTGIIPQYMIDKYDESMNVITCN</sequence>
<dbReference type="EMBL" id="JAPDSH010000001">
    <property type="protein sequence ID" value="MDF0478959.1"/>
    <property type="molecule type" value="Genomic_DNA"/>
</dbReference>
<organism evidence="4 5">
    <name type="scientific">Vagococcus proximus</name>
    <dbReference type="NCBI Taxonomy" id="2991417"/>
    <lineage>
        <taxon>Bacteria</taxon>
        <taxon>Bacillati</taxon>
        <taxon>Bacillota</taxon>
        <taxon>Bacilli</taxon>
        <taxon>Lactobacillales</taxon>
        <taxon>Enterococcaceae</taxon>
        <taxon>Vagococcus</taxon>
    </lineage>
</organism>
<dbReference type="Pfam" id="PF08797">
    <property type="entry name" value="HIRAN"/>
    <property type="match status" value="1"/>
</dbReference>
<protein>
    <recommendedName>
        <fullName evidence="3">HIRAN domain-containing protein</fullName>
    </recommendedName>
</protein>
<evidence type="ECO:0000313" key="4">
    <source>
        <dbReference type="EMBL" id="MDF0478959.1"/>
    </source>
</evidence>
<evidence type="ECO:0000256" key="1">
    <source>
        <dbReference type="ARBA" id="ARBA00022723"/>
    </source>
</evidence>
<dbReference type="InterPro" id="IPR014905">
    <property type="entry name" value="HIRAN"/>
</dbReference>
<evidence type="ECO:0000313" key="5">
    <source>
        <dbReference type="Proteomes" id="UP001147148"/>
    </source>
</evidence>
<keyword evidence="2" id="KW-0378">Hydrolase</keyword>
<dbReference type="Proteomes" id="UP001147148">
    <property type="component" value="Unassembled WGS sequence"/>
</dbReference>
<name>A0ABT5WZ12_9ENTE</name>
<reference evidence="4" key="1">
    <citation type="submission" date="2022-10" db="EMBL/GenBank/DDBJ databases">
        <title>Vagococcus sp. isolated from poultry meat.</title>
        <authorList>
            <person name="Johansson P."/>
            <person name="Bjorkroth J."/>
        </authorList>
    </citation>
    <scope>NUCLEOTIDE SEQUENCE</scope>
    <source>
        <strain evidence="4">PNs007</strain>
    </source>
</reference>